<dbReference type="GO" id="GO:0005739">
    <property type="term" value="C:mitochondrion"/>
    <property type="evidence" value="ECO:0007669"/>
    <property type="project" value="TreeGrafter"/>
</dbReference>
<protein>
    <submittedName>
        <fullName evidence="11">PolyA_pol domain-containing protein</fullName>
    </submittedName>
</protein>
<dbReference type="Pfam" id="PF01743">
    <property type="entry name" value="PolyA_pol"/>
    <property type="match status" value="1"/>
</dbReference>
<organism evidence="10 11">
    <name type="scientific">Syphacia muris</name>
    <dbReference type="NCBI Taxonomy" id="451379"/>
    <lineage>
        <taxon>Eukaryota</taxon>
        <taxon>Metazoa</taxon>
        <taxon>Ecdysozoa</taxon>
        <taxon>Nematoda</taxon>
        <taxon>Chromadorea</taxon>
        <taxon>Rhabditida</taxon>
        <taxon>Spirurina</taxon>
        <taxon>Oxyuridomorpha</taxon>
        <taxon>Oxyuroidea</taxon>
        <taxon>Oxyuridae</taxon>
        <taxon>Syphacia</taxon>
    </lineage>
</organism>
<keyword evidence="6" id="KW-0479">Metal-binding</keyword>
<dbReference type="GO" id="GO:0016779">
    <property type="term" value="F:nucleotidyltransferase activity"/>
    <property type="evidence" value="ECO:0007669"/>
    <property type="project" value="UniProtKB-KW"/>
</dbReference>
<evidence type="ECO:0000256" key="2">
    <source>
        <dbReference type="ARBA" id="ARBA00007265"/>
    </source>
</evidence>
<dbReference type="InterPro" id="IPR002646">
    <property type="entry name" value="PolA_pol_head_dom"/>
</dbReference>
<dbReference type="PANTHER" id="PTHR46173:SF1">
    <property type="entry name" value="CCA TRNA NUCLEOTIDYLTRANSFERASE 1, MITOCHONDRIAL"/>
    <property type="match status" value="1"/>
</dbReference>
<dbReference type="InterPro" id="IPR050264">
    <property type="entry name" value="Bact_CCA-adding_enz_type3_sf"/>
</dbReference>
<keyword evidence="4" id="KW-0819">tRNA processing</keyword>
<evidence type="ECO:0000256" key="7">
    <source>
        <dbReference type="ARBA" id="ARBA00022842"/>
    </source>
</evidence>
<comment type="cofactor">
    <cofactor evidence="1">
        <name>Mg(2+)</name>
        <dbReference type="ChEBI" id="CHEBI:18420"/>
    </cofactor>
</comment>
<evidence type="ECO:0000256" key="3">
    <source>
        <dbReference type="ARBA" id="ARBA00022679"/>
    </source>
</evidence>
<evidence type="ECO:0000313" key="11">
    <source>
        <dbReference type="WBParaSite" id="SMUV_0000306601-mRNA-1"/>
    </source>
</evidence>
<evidence type="ECO:0000256" key="6">
    <source>
        <dbReference type="ARBA" id="ARBA00022723"/>
    </source>
</evidence>
<dbReference type="WBParaSite" id="SMUV_0000306601-mRNA-1">
    <property type="protein sequence ID" value="SMUV_0000306601-mRNA-1"/>
    <property type="gene ID" value="SMUV_0000306601"/>
</dbReference>
<dbReference type="STRING" id="451379.A0A0N5AFK8"/>
<sequence>MRNLLFSYFRATSLSLKIWIRRYSNLKPFTMKIDTPLFHSLFTPEMLKLNKMFKDNHFQLRMAGGAVRDLLMDIKPADIDFATDATPAQMKEMFEKNSVRMFNKNGEGHGTVSCRIDDKENFEITTLRIDVICDGRRAKVEFTTDWEKDANRRDLTINSLFLDFDGTIIDYFGGVDDIRKRRVVFVGDPVVRIQSLLFIRYLKEDFLRILRYFRFFGRISAPGSVHDESCIKAIINNKNGLAWISGERIWLELKKICVGKLAVEVLQVMLNDCKLGTYLGLPETVSLDHYEKIFKFYSSQRLLPMTLLSSLFTSTSDLATFHKRCKLSNVELSLSKFILEMRDKLPTNENLLPFLKEMMVDLCCAPDRDKKKLSGNILVVELAKYHLLSKDLIEKLENWELPTFPVSGVDLIKCSVEKGPFMRQILIHLYKIWKSSSYKANKEELLKHIDEIKFDSSSAPRREGKRKRPLES</sequence>
<keyword evidence="5" id="KW-0548">Nucleotidyltransferase</keyword>
<evidence type="ECO:0000256" key="8">
    <source>
        <dbReference type="RuleBase" id="RU003953"/>
    </source>
</evidence>
<keyword evidence="3 8" id="KW-0808">Transferase</keyword>
<dbReference type="Gene3D" id="1.10.3090.10">
    <property type="entry name" value="cca-adding enzyme, domain 2"/>
    <property type="match status" value="1"/>
</dbReference>
<name>A0A0N5AFK8_9BILA</name>
<dbReference type="AlphaFoldDB" id="A0A0N5AFK8"/>
<keyword evidence="7" id="KW-0460">Magnesium</keyword>
<dbReference type="Proteomes" id="UP000046393">
    <property type="component" value="Unplaced"/>
</dbReference>
<accession>A0A0N5AFK8</accession>
<evidence type="ECO:0000259" key="9">
    <source>
        <dbReference type="Pfam" id="PF01743"/>
    </source>
</evidence>
<reference evidence="11" key="1">
    <citation type="submission" date="2017-02" db="UniProtKB">
        <authorList>
            <consortium name="WormBaseParasite"/>
        </authorList>
    </citation>
    <scope>IDENTIFICATION</scope>
</reference>
<dbReference type="GO" id="GO:0000049">
    <property type="term" value="F:tRNA binding"/>
    <property type="evidence" value="ECO:0007669"/>
    <property type="project" value="TreeGrafter"/>
</dbReference>
<keyword evidence="8" id="KW-0694">RNA-binding</keyword>
<dbReference type="SUPFAM" id="SSF81891">
    <property type="entry name" value="Poly A polymerase C-terminal region-like"/>
    <property type="match status" value="1"/>
</dbReference>
<dbReference type="Gene3D" id="3.30.460.10">
    <property type="entry name" value="Beta Polymerase, domain 2"/>
    <property type="match status" value="1"/>
</dbReference>
<evidence type="ECO:0000256" key="4">
    <source>
        <dbReference type="ARBA" id="ARBA00022694"/>
    </source>
</evidence>
<dbReference type="GO" id="GO:0001680">
    <property type="term" value="P:tRNA 3'-terminal CCA addition"/>
    <property type="evidence" value="ECO:0007669"/>
    <property type="project" value="TreeGrafter"/>
</dbReference>
<dbReference type="CDD" id="cd05398">
    <property type="entry name" value="NT_ClassII-CCAase"/>
    <property type="match status" value="1"/>
</dbReference>
<dbReference type="SUPFAM" id="SSF81301">
    <property type="entry name" value="Nucleotidyltransferase"/>
    <property type="match status" value="1"/>
</dbReference>
<evidence type="ECO:0000256" key="5">
    <source>
        <dbReference type="ARBA" id="ARBA00022695"/>
    </source>
</evidence>
<keyword evidence="10" id="KW-1185">Reference proteome</keyword>
<comment type="similarity">
    <text evidence="2 8">Belongs to the tRNA nucleotidyltransferase/poly(A) polymerase family.</text>
</comment>
<evidence type="ECO:0000313" key="10">
    <source>
        <dbReference type="Proteomes" id="UP000046393"/>
    </source>
</evidence>
<proteinExistence type="inferred from homology"/>
<dbReference type="GO" id="GO:1990180">
    <property type="term" value="P:mitochondrial tRNA 3'-end processing"/>
    <property type="evidence" value="ECO:0007669"/>
    <property type="project" value="TreeGrafter"/>
</dbReference>
<evidence type="ECO:0000256" key="1">
    <source>
        <dbReference type="ARBA" id="ARBA00001946"/>
    </source>
</evidence>
<dbReference type="PANTHER" id="PTHR46173">
    <property type="entry name" value="CCA TRNA NUCLEOTIDYLTRANSFERASE 1, MITOCHONDRIAL"/>
    <property type="match status" value="1"/>
</dbReference>
<dbReference type="InterPro" id="IPR043519">
    <property type="entry name" value="NT_sf"/>
</dbReference>
<feature type="domain" description="Poly A polymerase head" evidence="9">
    <location>
        <begin position="60"/>
        <end position="183"/>
    </location>
</feature>
<dbReference type="GO" id="GO:0046872">
    <property type="term" value="F:metal ion binding"/>
    <property type="evidence" value="ECO:0007669"/>
    <property type="project" value="UniProtKB-KW"/>
</dbReference>